<comment type="caution">
    <text evidence="2">The sequence shown here is derived from an EMBL/GenBank/DDBJ whole genome shotgun (WGS) entry which is preliminary data.</text>
</comment>
<dbReference type="AlphaFoldDB" id="A0A7J7LCG3"/>
<proteinExistence type="predicted"/>
<dbReference type="OrthoDB" id="2012800at2759"/>
<dbReference type="Pfam" id="PF02298">
    <property type="entry name" value="Cu_bind_like"/>
    <property type="match status" value="1"/>
</dbReference>
<evidence type="ECO:0000313" key="2">
    <source>
        <dbReference type="EMBL" id="KAF6140214.1"/>
    </source>
</evidence>
<gene>
    <name evidence="2" type="ORF">GIB67_000262</name>
</gene>
<dbReference type="GO" id="GO:0009055">
    <property type="term" value="F:electron transfer activity"/>
    <property type="evidence" value="ECO:0007669"/>
    <property type="project" value="InterPro"/>
</dbReference>
<dbReference type="PANTHER" id="PTHR33021:SF533">
    <property type="entry name" value="PHYTOCYANIN DOMAIN-CONTAINING PROTEIN"/>
    <property type="match status" value="1"/>
</dbReference>
<organism evidence="2 3">
    <name type="scientific">Kingdonia uniflora</name>
    <dbReference type="NCBI Taxonomy" id="39325"/>
    <lineage>
        <taxon>Eukaryota</taxon>
        <taxon>Viridiplantae</taxon>
        <taxon>Streptophyta</taxon>
        <taxon>Embryophyta</taxon>
        <taxon>Tracheophyta</taxon>
        <taxon>Spermatophyta</taxon>
        <taxon>Magnoliopsida</taxon>
        <taxon>Ranunculales</taxon>
        <taxon>Circaeasteraceae</taxon>
        <taxon>Kingdonia</taxon>
    </lineage>
</organism>
<reference evidence="2 3" key="1">
    <citation type="journal article" date="2020" name="IScience">
        <title>Genome Sequencing of the Endangered Kingdonia uniflora (Circaeasteraceae, Ranunculales) Reveals Potential Mechanisms of Evolutionary Specialization.</title>
        <authorList>
            <person name="Sun Y."/>
            <person name="Deng T."/>
            <person name="Zhang A."/>
            <person name="Moore M.J."/>
            <person name="Landis J.B."/>
            <person name="Lin N."/>
            <person name="Zhang H."/>
            <person name="Zhang X."/>
            <person name="Huang J."/>
            <person name="Zhang X."/>
            <person name="Sun H."/>
            <person name="Wang H."/>
        </authorList>
    </citation>
    <scope>NUCLEOTIDE SEQUENCE [LARGE SCALE GENOMIC DNA]</scope>
    <source>
        <strain evidence="2">TB1705</strain>
        <tissue evidence="2">Leaf</tissue>
    </source>
</reference>
<dbReference type="EMBL" id="JACGCM010002394">
    <property type="protein sequence ID" value="KAF6140214.1"/>
    <property type="molecule type" value="Genomic_DNA"/>
</dbReference>
<dbReference type="SUPFAM" id="SSF49503">
    <property type="entry name" value="Cupredoxins"/>
    <property type="match status" value="1"/>
</dbReference>
<accession>A0A7J7LCG3</accession>
<evidence type="ECO:0000259" key="1">
    <source>
        <dbReference type="PROSITE" id="PS51485"/>
    </source>
</evidence>
<keyword evidence="3" id="KW-1185">Reference proteome</keyword>
<feature type="domain" description="Phytocyanin" evidence="1">
    <location>
        <begin position="12"/>
        <end position="134"/>
    </location>
</feature>
<evidence type="ECO:0000313" key="3">
    <source>
        <dbReference type="Proteomes" id="UP000541444"/>
    </source>
</evidence>
<dbReference type="PROSITE" id="PS51485">
    <property type="entry name" value="PHYTOCYANIN"/>
    <property type="match status" value="1"/>
</dbReference>
<dbReference type="InterPro" id="IPR008972">
    <property type="entry name" value="Cupredoxin"/>
</dbReference>
<name>A0A7J7LCG3_9MAGN</name>
<dbReference type="InterPro" id="IPR039391">
    <property type="entry name" value="Phytocyanin-like"/>
</dbReference>
<protein>
    <recommendedName>
        <fullName evidence="1">Phytocyanin domain-containing protein</fullName>
    </recommendedName>
</protein>
<dbReference type="InterPro" id="IPR003245">
    <property type="entry name" value="Phytocyanin_dom"/>
</dbReference>
<dbReference type="Proteomes" id="UP000541444">
    <property type="component" value="Unassembled WGS sequence"/>
</dbReference>
<dbReference type="PANTHER" id="PTHR33021">
    <property type="entry name" value="BLUE COPPER PROTEIN"/>
    <property type="match status" value="1"/>
</dbReference>
<sequence>MTKVALLTALANEVVVGDNSGWTIKFDYQVWAAGKEFHIGDKLVFKYPVGAHNVHKVNAANFQDCVAPLEAIPLANIAMSEVGGQKLVITVLPEVGSPAPSPQALAPTSSTKGIASPGAHMLAAVALVTMTVIT</sequence>
<dbReference type="Gene3D" id="2.60.40.420">
    <property type="entry name" value="Cupredoxins - blue copper proteins"/>
    <property type="match status" value="1"/>
</dbReference>
<dbReference type="GO" id="GO:0005886">
    <property type="term" value="C:plasma membrane"/>
    <property type="evidence" value="ECO:0007669"/>
    <property type="project" value="TreeGrafter"/>
</dbReference>